<gene>
    <name evidence="2" type="ORF">COCNU_11G006260</name>
</gene>
<dbReference type="AlphaFoldDB" id="A0A8K0N9A4"/>
<accession>A0A8K0N9A4</accession>
<organism evidence="2 3">
    <name type="scientific">Cocos nucifera</name>
    <name type="common">Coconut palm</name>
    <dbReference type="NCBI Taxonomy" id="13894"/>
    <lineage>
        <taxon>Eukaryota</taxon>
        <taxon>Viridiplantae</taxon>
        <taxon>Streptophyta</taxon>
        <taxon>Embryophyta</taxon>
        <taxon>Tracheophyta</taxon>
        <taxon>Spermatophyta</taxon>
        <taxon>Magnoliopsida</taxon>
        <taxon>Liliopsida</taxon>
        <taxon>Arecaceae</taxon>
        <taxon>Arecoideae</taxon>
        <taxon>Cocoseae</taxon>
        <taxon>Attaleinae</taxon>
        <taxon>Cocos</taxon>
    </lineage>
</organism>
<keyword evidence="1" id="KW-0472">Membrane</keyword>
<keyword evidence="1" id="KW-0812">Transmembrane</keyword>
<evidence type="ECO:0000256" key="1">
    <source>
        <dbReference type="SAM" id="Phobius"/>
    </source>
</evidence>
<evidence type="ECO:0000313" key="3">
    <source>
        <dbReference type="Proteomes" id="UP000797356"/>
    </source>
</evidence>
<protein>
    <submittedName>
        <fullName evidence="2">Uncharacterized protein</fullName>
    </submittedName>
</protein>
<reference evidence="2" key="1">
    <citation type="journal article" date="2017" name="Gigascience">
        <title>The genome draft of coconut (Cocos nucifera).</title>
        <authorList>
            <person name="Xiao Y."/>
            <person name="Xu P."/>
            <person name="Fan H."/>
            <person name="Baudouin L."/>
            <person name="Xia W."/>
            <person name="Bocs S."/>
            <person name="Xu J."/>
            <person name="Li Q."/>
            <person name="Guo A."/>
            <person name="Zhou L."/>
            <person name="Li J."/>
            <person name="Wu Y."/>
            <person name="Ma Z."/>
            <person name="Armero A."/>
            <person name="Issali A.E."/>
            <person name="Liu N."/>
            <person name="Peng M."/>
            <person name="Yang Y."/>
        </authorList>
    </citation>
    <scope>NUCLEOTIDE SEQUENCE</scope>
    <source>
        <tissue evidence="2">Spear leaf of Hainan Tall coconut</tissue>
    </source>
</reference>
<dbReference type="Proteomes" id="UP000797356">
    <property type="component" value="Chromosome 11"/>
</dbReference>
<comment type="caution">
    <text evidence="2">The sequence shown here is derived from an EMBL/GenBank/DDBJ whole genome shotgun (WGS) entry which is preliminary data.</text>
</comment>
<keyword evidence="3" id="KW-1185">Reference proteome</keyword>
<feature type="transmembrane region" description="Helical" evidence="1">
    <location>
        <begin position="15"/>
        <end position="35"/>
    </location>
</feature>
<reference evidence="2" key="2">
    <citation type="submission" date="2019-07" db="EMBL/GenBank/DDBJ databases">
        <authorList>
            <person name="Yang Y."/>
            <person name="Bocs S."/>
            <person name="Baudouin L."/>
        </authorList>
    </citation>
    <scope>NUCLEOTIDE SEQUENCE</scope>
    <source>
        <tissue evidence="2">Spear leaf of Hainan Tall coconut</tissue>
    </source>
</reference>
<dbReference type="OrthoDB" id="785744at2759"/>
<sequence length="79" mass="8741">MAMEAMWSDGYGGEALYCVIVMWLTIISWIIFTSMDDPEASRKRRRRQGRPVFIGTTRFCDGTGSGCDGAYGVCDTSVS</sequence>
<name>A0A8K0N9A4_COCNU</name>
<keyword evidence="1" id="KW-1133">Transmembrane helix</keyword>
<evidence type="ECO:0000313" key="2">
    <source>
        <dbReference type="EMBL" id="KAG1363799.1"/>
    </source>
</evidence>
<proteinExistence type="predicted"/>
<dbReference type="EMBL" id="CM017882">
    <property type="protein sequence ID" value="KAG1363799.1"/>
    <property type="molecule type" value="Genomic_DNA"/>
</dbReference>